<evidence type="ECO:0000313" key="3">
    <source>
        <dbReference type="EMBL" id="SFV25853.1"/>
    </source>
</evidence>
<reference evidence="4" key="1">
    <citation type="submission" date="2016-10" db="EMBL/GenBank/DDBJ databases">
        <authorList>
            <person name="Varghese N."/>
            <person name="Submissions S."/>
        </authorList>
    </citation>
    <scope>NUCLEOTIDE SEQUENCE [LARGE SCALE GENOMIC DNA]</scope>
    <source>
        <strain evidence="4">DSM 1565</strain>
    </source>
</reference>
<dbReference type="NCBIfam" id="TIGR00254">
    <property type="entry name" value="GGDEF"/>
    <property type="match status" value="1"/>
</dbReference>
<sequence length="622" mass="67746">MLSGAPLANADFIKERLQTLQREMLVGIASGESLLNMMTMLCHEVEALAPEVICSVISVDDDGRLSFIAGPSLPEASGWVNGVAIGPNVGSCGTAIFRREAVEVQDIQTDPLWENFKNHALHHGLRACWSSPIEAPDGRVLGAFAFYFRKSRGASDLERLIVSKCVNICAMAIESTDARSRLNELAFFDPLTGLGNRATLRKRLAVALQRASEMERSVGLFHVDLADFRAINDLHGHSVGDIVLRKVADRLRSVASESDLIVRMGGDEFLVAKTVGPEDGACKEFARQLVEGLSGRYDHESGERISVEAVVGVSNFPADGKDQDTLLAHAETARRRVKRGGCGYALFESEMQREQHRRRIMQRDVGLAVDKGELSVVFQPQVDARTVAVGGFEALLRWKHPEHGSISPADFIPAAETSGAIIPMGAFVLREACREAARWTAQLRVAVNVSAAQIVQADFAQLVKDVLSETGLAPERLEVEVTESLFIQDSATAKMTLQEIKDLGVSVAIDDFGTGYSSLSTLRAFPFDRIKVDRSFVSDMINNSDAAAIVNSVIGLGRAMGLRVVAEGVESDEQVAMLRLLRCHEIQGYLFGKPMPIGAYAHLTGPKHPRTYSSALPKLREI</sequence>
<dbReference type="InterPro" id="IPR052155">
    <property type="entry name" value="Biofilm_reg_signaling"/>
</dbReference>
<dbReference type="SUPFAM" id="SSF55781">
    <property type="entry name" value="GAF domain-like"/>
    <property type="match status" value="1"/>
</dbReference>
<name>A0A1I7MTY4_9HYPH</name>
<dbReference type="Gene3D" id="3.20.20.450">
    <property type="entry name" value="EAL domain"/>
    <property type="match status" value="1"/>
</dbReference>
<dbReference type="InterPro" id="IPR000160">
    <property type="entry name" value="GGDEF_dom"/>
</dbReference>
<organism evidence="3 4">
    <name type="scientific">Hyphomicrobium facile</name>
    <dbReference type="NCBI Taxonomy" id="51670"/>
    <lineage>
        <taxon>Bacteria</taxon>
        <taxon>Pseudomonadati</taxon>
        <taxon>Pseudomonadota</taxon>
        <taxon>Alphaproteobacteria</taxon>
        <taxon>Hyphomicrobiales</taxon>
        <taxon>Hyphomicrobiaceae</taxon>
        <taxon>Hyphomicrobium</taxon>
    </lineage>
</organism>
<dbReference type="InterPro" id="IPR029787">
    <property type="entry name" value="Nucleotide_cyclase"/>
</dbReference>
<dbReference type="SUPFAM" id="SSF55073">
    <property type="entry name" value="Nucleotide cyclase"/>
    <property type="match status" value="1"/>
</dbReference>
<evidence type="ECO:0000313" key="4">
    <source>
        <dbReference type="Proteomes" id="UP000199423"/>
    </source>
</evidence>
<dbReference type="OrthoDB" id="9814202at2"/>
<evidence type="ECO:0000259" key="2">
    <source>
        <dbReference type="PROSITE" id="PS50887"/>
    </source>
</evidence>
<dbReference type="CDD" id="cd01949">
    <property type="entry name" value="GGDEF"/>
    <property type="match status" value="1"/>
</dbReference>
<dbReference type="SMART" id="SM00267">
    <property type="entry name" value="GGDEF"/>
    <property type="match status" value="1"/>
</dbReference>
<feature type="domain" description="GGDEF" evidence="2">
    <location>
        <begin position="216"/>
        <end position="349"/>
    </location>
</feature>
<dbReference type="PANTHER" id="PTHR44757:SF2">
    <property type="entry name" value="BIOFILM ARCHITECTURE MAINTENANCE PROTEIN MBAA"/>
    <property type="match status" value="1"/>
</dbReference>
<dbReference type="Pfam" id="PF00990">
    <property type="entry name" value="GGDEF"/>
    <property type="match status" value="1"/>
</dbReference>
<dbReference type="Pfam" id="PF13185">
    <property type="entry name" value="GAF_2"/>
    <property type="match status" value="1"/>
</dbReference>
<dbReference type="Gene3D" id="3.30.70.270">
    <property type="match status" value="1"/>
</dbReference>
<dbReference type="InterPro" id="IPR035919">
    <property type="entry name" value="EAL_sf"/>
</dbReference>
<dbReference type="InterPro" id="IPR001633">
    <property type="entry name" value="EAL_dom"/>
</dbReference>
<dbReference type="SUPFAM" id="SSF141868">
    <property type="entry name" value="EAL domain-like"/>
    <property type="match status" value="1"/>
</dbReference>
<dbReference type="SMART" id="SM00065">
    <property type="entry name" value="GAF"/>
    <property type="match status" value="1"/>
</dbReference>
<dbReference type="PROSITE" id="PS50887">
    <property type="entry name" value="GGDEF"/>
    <property type="match status" value="1"/>
</dbReference>
<dbReference type="PANTHER" id="PTHR44757">
    <property type="entry name" value="DIGUANYLATE CYCLASE DGCP"/>
    <property type="match status" value="1"/>
</dbReference>
<dbReference type="InterPro" id="IPR003018">
    <property type="entry name" value="GAF"/>
</dbReference>
<dbReference type="Pfam" id="PF00563">
    <property type="entry name" value="EAL"/>
    <property type="match status" value="1"/>
</dbReference>
<evidence type="ECO:0000259" key="1">
    <source>
        <dbReference type="PROSITE" id="PS50883"/>
    </source>
</evidence>
<feature type="domain" description="EAL" evidence="1">
    <location>
        <begin position="358"/>
        <end position="608"/>
    </location>
</feature>
<proteinExistence type="predicted"/>
<accession>A0A1I7MTY4</accession>
<dbReference type="Gene3D" id="3.30.450.40">
    <property type="match status" value="1"/>
</dbReference>
<dbReference type="SMART" id="SM00052">
    <property type="entry name" value="EAL"/>
    <property type="match status" value="1"/>
</dbReference>
<dbReference type="CDD" id="cd01948">
    <property type="entry name" value="EAL"/>
    <property type="match status" value="1"/>
</dbReference>
<dbReference type="PROSITE" id="PS50883">
    <property type="entry name" value="EAL"/>
    <property type="match status" value="1"/>
</dbReference>
<dbReference type="EMBL" id="FPCH01000001">
    <property type="protein sequence ID" value="SFV25853.1"/>
    <property type="molecule type" value="Genomic_DNA"/>
</dbReference>
<dbReference type="InterPro" id="IPR029016">
    <property type="entry name" value="GAF-like_dom_sf"/>
</dbReference>
<dbReference type="InterPro" id="IPR012226">
    <property type="entry name" value="Diguanyl_cyclase/Pdiesterase"/>
</dbReference>
<dbReference type="PIRSF" id="PIRSF005925">
    <property type="entry name" value="Dos"/>
    <property type="match status" value="1"/>
</dbReference>
<dbReference type="Proteomes" id="UP000199423">
    <property type="component" value="Unassembled WGS sequence"/>
</dbReference>
<dbReference type="AlphaFoldDB" id="A0A1I7MTY4"/>
<gene>
    <name evidence="3" type="ORF">SAMN04488557_0197</name>
</gene>
<dbReference type="STRING" id="51670.SAMN04488557_0197"/>
<dbReference type="InterPro" id="IPR043128">
    <property type="entry name" value="Rev_trsase/Diguanyl_cyclase"/>
</dbReference>
<keyword evidence="4" id="KW-1185">Reference proteome</keyword>
<protein>
    <submittedName>
        <fullName evidence="3">Diguanylate cyclase (GGDEF) domain-containing protein</fullName>
    </submittedName>
</protein>